<gene>
    <name evidence="2" type="ORF">AM571_PA00325</name>
</gene>
<dbReference type="Proteomes" id="UP000185109">
    <property type="component" value="Plasmid pRsp8C3a"/>
</dbReference>
<geneLocation type="plasmid" evidence="3">
    <name>prsp8c3a</name>
</geneLocation>
<feature type="domain" description="DUF1868" evidence="1">
    <location>
        <begin position="33"/>
        <end position="138"/>
    </location>
</feature>
<dbReference type="GO" id="GO:0016874">
    <property type="term" value="F:ligase activity"/>
    <property type="evidence" value="ECO:0007669"/>
    <property type="project" value="UniProtKB-KW"/>
</dbReference>
<evidence type="ECO:0000259" key="1">
    <source>
        <dbReference type="Pfam" id="PF08975"/>
    </source>
</evidence>
<dbReference type="Gene3D" id="3.90.1140.10">
    <property type="entry name" value="Cyclic phosphodiesterase"/>
    <property type="match status" value="1"/>
</dbReference>
<proteinExistence type="predicted"/>
<dbReference type="InterPro" id="IPR009097">
    <property type="entry name" value="Cyclic_Pdiesterase"/>
</dbReference>
<evidence type="ECO:0000313" key="2">
    <source>
        <dbReference type="EMBL" id="APO77206.1"/>
    </source>
</evidence>
<dbReference type="RefSeq" id="WP_074063614.1">
    <property type="nucleotide sequence ID" value="NZ_CP017242.1"/>
</dbReference>
<accession>A0A1L5PAW3</accession>
<sequence length="243" mass="27238">MQSLRPDAVAHLTGMLYNVARPNGIVLPGTAGKFWSDGTVQTWPGNTFICHLDSASDAFAAIREMQETAKRSEFNRFFTFLPPSSFHMTILQGVTAACRQGDGWPQDVSAGATRDTISAELLKRTADLRLPSSFRVRFIDLFAGSSLTIAGADDGEEKKLRSVRKAIRDAARIPQAGFDEYVFHISYAYQLEFVSETLASEITAFSMELSNRFRDRLGEIELGPVEFCHFETMHHYTPIRLFR</sequence>
<dbReference type="SUPFAM" id="SSF55144">
    <property type="entry name" value="LigT-like"/>
    <property type="match status" value="1"/>
</dbReference>
<dbReference type="EMBL" id="CP017242">
    <property type="protein sequence ID" value="APO77206.1"/>
    <property type="molecule type" value="Genomic_DNA"/>
</dbReference>
<organism evidence="2 3">
    <name type="scientific">Rhizobium etli 8C-3</name>
    <dbReference type="NCBI Taxonomy" id="538025"/>
    <lineage>
        <taxon>Bacteria</taxon>
        <taxon>Pseudomonadati</taxon>
        <taxon>Pseudomonadota</taxon>
        <taxon>Alphaproteobacteria</taxon>
        <taxon>Hyphomicrobiales</taxon>
        <taxon>Rhizobiaceae</taxon>
        <taxon>Rhizobium/Agrobacterium group</taxon>
        <taxon>Rhizobium</taxon>
    </lineage>
</organism>
<keyword evidence="2" id="KW-0436">Ligase</keyword>
<reference evidence="2 3" key="1">
    <citation type="submission" date="2016-09" db="EMBL/GenBank/DDBJ databases">
        <title>The complete genome sequences of Rhizobium gallicum, symbiovars gallicum and phaseoli, symbionts associated to common bean (Phaseolus vulgaris).</title>
        <authorList>
            <person name="Bustos P."/>
            <person name="Santamaria R.I."/>
            <person name="Perez-Carrascal O.M."/>
            <person name="Juarez S."/>
            <person name="Lozano L."/>
            <person name="Martinez-Flores I."/>
            <person name="Martinez-Romero E."/>
            <person name="Cevallos M."/>
            <person name="Romero D."/>
            <person name="Davila G."/>
            <person name="Gonzalez V."/>
        </authorList>
    </citation>
    <scope>NUCLEOTIDE SEQUENCE [LARGE SCALE GENOMIC DNA]</scope>
    <source>
        <strain evidence="2 3">8C-3</strain>
        <plasmid evidence="3">Plasmid prsp8c3a</plasmid>
    </source>
</reference>
<protein>
    <submittedName>
        <fullName evidence="2">RNA ligase family protein</fullName>
    </submittedName>
</protein>
<dbReference type="AlphaFoldDB" id="A0A1L5PAW3"/>
<evidence type="ECO:0000313" key="3">
    <source>
        <dbReference type="Proteomes" id="UP000185109"/>
    </source>
</evidence>
<dbReference type="Pfam" id="PF08975">
    <property type="entry name" value="2H-phosphodiest"/>
    <property type="match status" value="1"/>
</dbReference>
<name>A0A1L5PAW3_RHIET</name>
<dbReference type="InterPro" id="IPR015069">
    <property type="entry name" value="2H-PEstase_DUF1868"/>
</dbReference>
<keyword evidence="2" id="KW-0614">Plasmid</keyword>